<name>U6HAL5_9EIME</name>
<reference evidence="1" key="1">
    <citation type="submission" date="2013-10" db="EMBL/GenBank/DDBJ databases">
        <title>Genomic analysis of the causative agents of coccidiosis in chickens.</title>
        <authorList>
            <person name="Reid A.J."/>
            <person name="Blake D."/>
            <person name="Billington K."/>
            <person name="Browne H."/>
            <person name="Dunn M."/>
            <person name="Hung S."/>
            <person name="Kawahara F."/>
            <person name="Miranda-Saavedra D."/>
            <person name="Mourier T."/>
            <person name="Nagra H."/>
            <person name="Otto T.D."/>
            <person name="Rawlings N."/>
            <person name="Sanchez A."/>
            <person name="Sanders M."/>
            <person name="Subramaniam C."/>
            <person name="Tay Y."/>
            <person name="Dear P."/>
            <person name="Doerig C."/>
            <person name="Gruber A."/>
            <person name="Parkinson J."/>
            <person name="Shirley M."/>
            <person name="Wan K.L."/>
            <person name="Berriman M."/>
            <person name="Tomley F."/>
            <person name="Pain A."/>
        </authorList>
    </citation>
    <scope>NUCLEOTIDE SEQUENCE [LARGE SCALE GENOMIC DNA]</scope>
    <source>
        <strain evidence="1">Houghton</strain>
    </source>
</reference>
<dbReference type="Gene3D" id="3.30.420.10">
    <property type="entry name" value="Ribonuclease H-like superfamily/Ribonuclease H"/>
    <property type="match status" value="1"/>
</dbReference>
<evidence type="ECO:0000313" key="1">
    <source>
        <dbReference type="EMBL" id="CDI87644.1"/>
    </source>
</evidence>
<reference evidence="1" key="2">
    <citation type="submission" date="2013-10" db="EMBL/GenBank/DDBJ databases">
        <authorList>
            <person name="Aslett M."/>
        </authorList>
    </citation>
    <scope>NUCLEOTIDE SEQUENCE [LARGE SCALE GENOMIC DNA]</scope>
    <source>
        <strain evidence="1">Houghton</strain>
    </source>
</reference>
<dbReference type="Proteomes" id="UP000018201">
    <property type="component" value="Unassembled WGS sequence"/>
</dbReference>
<organism evidence="1 2">
    <name type="scientific">Eimeria praecox</name>
    <dbReference type="NCBI Taxonomy" id="51316"/>
    <lineage>
        <taxon>Eukaryota</taxon>
        <taxon>Sar</taxon>
        <taxon>Alveolata</taxon>
        <taxon>Apicomplexa</taxon>
        <taxon>Conoidasida</taxon>
        <taxon>Coccidia</taxon>
        <taxon>Eucoccidiorida</taxon>
        <taxon>Eimeriorina</taxon>
        <taxon>Eimeriidae</taxon>
        <taxon>Eimeria</taxon>
    </lineage>
</organism>
<dbReference type="EMBL" id="HG697964">
    <property type="protein sequence ID" value="CDI87644.1"/>
    <property type="molecule type" value="Genomic_DNA"/>
</dbReference>
<dbReference type="GO" id="GO:0003676">
    <property type="term" value="F:nucleic acid binding"/>
    <property type="evidence" value="ECO:0007669"/>
    <property type="project" value="InterPro"/>
</dbReference>
<proteinExistence type="predicted"/>
<protein>
    <submittedName>
        <fullName evidence="1">Uncharacterized protein</fullName>
    </submittedName>
</protein>
<sequence length="128" mass="14550">MLLAYIQSDELEWEQLLPALELAYNATSHSSTELSPFEVMIGEDPLTAADLDIVGPLAPTLTPPMTKLFRKLCDRIQSHIMQAKWRQKYCADPARREVGLYHIVSAFFSLFAKKLKWDGLLLAMKLAR</sequence>
<gene>
    <name evidence="1" type="ORF">EPH_0000240</name>
</gene>
<dbReference type="VEuPathDB" id="ToxoDB:EPH_0000240"/>
<evidence type="ECO:0000313" key="2">
    <source>
        <dbReference type="Proteomes" id="UP000018201"/>
    </source>
</evidence>
<dbReference type="AlphaFoldDB" id="U6HAL5"/>
<dbReference type="OrthoDB" id="346479at2759"/>
<keyword evidence="2" id="KW-1185">Reference proteome</keyword>
<accession>U6HAL5</accession>
<dbReference type="InterPro" id="IPR036397">
    <property type="entry name" value="RNaseH_sf"/>
</dbReference>